<feature type="binding site" evidence="6">
    <location>
        <position position="15"/>
    </location>
    <ligand>
        <name>ATP</name>
        <dbReference type="ChEBI" id="CHEBI:30616"/>
    </ligand>
</feature>
<dbReference type="RefSeq" id="WP_086280614.1">
    <property type="nucleotide sequence ID" value="NZ_CP013655.1"/>
</dbReference>
<keyword evidence="6" id="KW-0460">Magnesium</keyword>
<dbReference type="CDD" id="cd24010">
    <property type="entry name" value="ASKHA_NBD_AcK_PK"/>
    <property type="match status" value="1"/>
</dbReference>
<feature type="binding site" evidence="6">
    <location>
        <begin position="329"/>
        <end position="333"/>
    </location>
    <ligand>
        <name>ATP</name>
        <dbReference type="ChEBI" id="CHEBI:30616"/>
    </ligand>
</feature>
<feature type="site" description="Transition state stabilizer" evidence="6">
    <location>
        <position position="179"/>
    </location>
</feature>
<dbReference type="GO" id="GO:0006083">
    <property type="term" value="P:acetate metabolic process"/>
    <property type="evidence" value="ECO:0007669"/>
    <property type="project" value="TreeGrafter"/>
</dbReference>
<dbReference type="AlphaFoldDB" id="A0A0U2X9B6"/>
<evidence type="ECO:0000256" key="1">
    <source>
        <dbReference type="ARBA" id="ARBA00008748"/>
    </source>
</evidence>
<proteinExistence type="inferred from homology"/>
<evidence type="ECO:0000256" key="5">
    <source>
        <dbReference type="ARBA" id="ARBA00022840"/>
    </source>
</evidence>
<evidence type="ECO:0000256" key="6">
    <source>
        <dbReference type="HAMAP-Rule" id="MF_00020"/>
    </source>
</evidence>
<dbReference type="GO" id="GO:0005737">
    <property type="term" value="C:cytoplasm"/>
    <property type="evidence" value="ECO:0007669"/>
    <property type="project" value="UniProtKB-SubCell"/>
</dbReference>
<keyword evidence="6" id="KW-0963">Cytoplasm</keyword>
<keyword evidence="9" id="KW-1185">Reference proteome</keyword>
<dbReference type="EMBL" id="CP013655">
    <property type="protein sequence ID" value="ALS37447.1"/>
    <property type="molecule type" value="Genomic_DNA"/>
</dbReference>
<dbReference type="PRINTS" id="PR00471">
    <property type="entry name" value="ACETATEKNASE"/>
</dbReference>
<feature type="site" description="Transition state stabilizer" evidence="6">
    <location>
        <position position="240"/>
    </location>
</feature>
<evidence type="ECO:0000313" key="9">
    <source>
        <dbReference type="Proteomes" id="UP000067523"/>
    </source>
</evidence>
<dbReference type="NCBIfam" id="TIGR00016">
    <property type="entry name" value="ackA"/>
    <property type="match status" value="1"/>
</dbReference>
<dbReference type="HAMAP" id="MF_00020">
    <property type="entry name" value="Acetate_kinase"/>
    <property type="match status" value="1"/>
</dbReference>
<keyword evidence="6" id="KW-0479">Metal-binding</keyword>
<gene>
    <name evidence="6" type="primary">ackA</name>
    <name evidence="8" type="ORF">ATZ35_09865</name>
</gene>
<dbReference type="KEGG" id="erx:ATZ35_09865"/>
<comment type="subcellular location">
    <subcellularLocation>
        <location evidence="6">Cytoplasm</location>
    </subcellularLocation>
</comment>
<comment type="function">
    <text evidence="6">Catalyzes the formation of acetyl phosphate from acetate and ATP. Can also catalyze the reverse reaction.</text>
</comment>
<feature type="binding site" evidence="6">
    <location>
        <position position="8"/>
    </location>
    <ligand>
        <name>Mg(2+)</name>
        <dbReference type="ChEBI" id="CHEBI:18420"/>
    </ligand>
</feature>
<protein>
    <recommendedName>
        <fullName evidence="6">Acetate kinase</fullName>
        <ecNumber evidence="6">2.7.2.1</ecNumber>
    </recommendedName>
    <alternativeName>
        <fullName evidence="6">Acetokinase</fullName>
    </alternativeName>
</protein>
<comment type="subunit">
    <text evidence="6">Homodimer.</text>
</comment>
<comment type="pathway">
    <text evidence="6">Metabolic intermediate biosynthesis; acetyl-CoA biosynthesis; acetyl-CoA from acetate: step 1/2.</text>
</comment>
<dbReference type="PIRSF" id="PIRSF000722">
    <property type="entry name" value="Acetate_prop_kin"/>
    <property type="match status" value="1"/>
</dbReference>
<keyword evidence="4 6" id="KW-0418">Kinase</keyword>
<dbReference type="GO" id="GO:0005524">
    <property type="term" value="F:ATP binding"/>
    <property type="evidence" value="ECO:0007669"/>
    <property type="project" value="UniProtKB-KW"/>
</dbReference>
<feature type="binding site" evidence="6">
    <location>
        <begin position="207"/>
        <end position="211"/>
    </location>
    <ligand>
        <name>ATP</name>
        <dbReference type="ChEBI" id="CHEBI:30616"/>
    </ligand>
</feature>
<sequence>MSKTIAINAGSSSLKWQLYQMPTEEVIAKGIVERIGLNDSIFTIKYGNDEKYEEVIDINDHDVAVKMLLDKLTELNILASYDEITGVGHRVVAGGEDFKDSVVIDDEVLAKIEKLADLAPLHNPANAMGIKAFKKILPEIISVAVFDTAFHTTMPKHNFLYSIPTEYYDKYAARKYGAHGTSHKYVADRAAEMLGRPIEELKIITCHLGNGASITAVDGGKSVDTSMGFTPLAGVTMGTRSGDIDPSLLAYLMEKLELTDIKDMIDILNKKSGLLGLTGISSDMRDLEANMDKEAVQVAYDIFTDRIRKYIGSYVTVLNGVDAIVFTAGIGENDSHVRSEVIKGMTWFGCELDDEKNNVRGKESVISTDDSKVKVLLIPTDEELMIARDVERLRK</sequence>
<evidence type="ECO:0000256" key="3">
    <source>
        <dbReference type="ARBA" id="ARBA00022741"/>
    </source>
</evidence>
<dbReference type="GO" id="GO:0000287">
    <property type="term" value="F:magnesium ion binding"/>
    <property type="evidence" value="ECO:0007669"/>
    <property type="project" value="UniProtKB-UniRule"/>
</dbReference>
<dbReference type="UniPathway" id="UPA00340">
    <property type="reaction ID" value="UER00458"/>
</dbReference>
<accession>A0A0U2X9B6</accession>
<dbReference type="PANTHER" id="PTHR21060">
    <property type="entry name" value="ACETATE KINASE"/>
    <property type="match status" value="1"/>
</dbReference>
<keyword evidence="2 6" id="KW-0808">Transferase</keyword>
<feature type="binding site" evidence="6">
    <location>
        <position position="90"/>
    </location>
    <ligand>
        <name>substrate</name>
    </ligand>
</feature>
<dbReference type="GO" id="GO:0008776">
    <property type="term" value="F:acetate kinase activity"/>
    <property type="evidence" value="ECO:0007669"/>
    <property type="project" value="UniProtKB-UniRule"/>
</dbReference>
<evidence type="ECO:0000313" key="8">
    <source>
        <dbReference type="EMBL" id="ALS37447.1"/>
    </source>
</evidence>
<dbReference type="InterPro" id="IPR004372">
    <property type="entry name" value="Ac/propionate_kinase"/>
</dbReference>
<dbReference type="InterPro" id="IPR043129">
    <property type="entry name" value="ATPase_NBD"/>
</dbReference>
<dbReference type="PROSITE" id="PS01075">
    <property type="entry name" value="ACETATE_KINASE_1"/>
    <property type="match status" value="1"/>
</dbReference>
<dbReference type="EC" id="2.7.2.1" evidence="6"/>
<keyword evidence="3 6" id="KW-0547">Nucleotide-binding</keyword>
<dbReference type="GO" id="GO:0006085">
    <property type="term" value="P:acetyl-CoA biosynthetic process"/>
    <property type="evidence" value="ECO:0007669"/>
    <property type="project" value="UniProtKB-UniRule"/>
</dbReference>
<name>A0A0U2X9B6_9ENTE</name>
<dbReference type="STRING" id="118060.ATZ35_09865"/>
<feature type="binding site" evidence="6">
    <location>
        <begin position="283"/>
        <end position="285"/>
    </location>
    <ligand>
        <name>ATP</name>
        <dbReference type="ChEBI" id="CHEBI:30616"/>
    </ligand>
</feature>
<dbReference type="Proteomes" id="UP000067523">
    <property type="component" value="Chromosome"/>
</dbReference>
<dbReference type="SUPFAM" id="SSF53067">
    <property type="entry name" value="Actin-like ATPase domain"/>
    <property type="match status" value="2"/>
</dbReference>
<feature type="binding site" evidence="6">
    <location>
        <position position="382"/>
    </location>
    <ligand>
        <name>Mg(2+)</name>
        <dbReference type="ChEBI" id="CHEBI:18420"/>
    </ligand>
</feature>
<dbReference type="Gene3D" id="3.30.420.40">
    <property type="match status" value="2"/>
</dbReference>
<dbReference type="InterPro" id="IPR023865">
    <property type="entry name" value="Aliphatic_acid_kinase_CS"/>
</dbReference>
<comment type="cofactor">
    <cofactor evidence="6">
        <name>Mg(2+)</name>
        <dbReference type="ChEBI" id="CHEBI:18420"/>
    </cofactor>
    <cofactor evidence="6">
        <name>Mn(2+)</name>
        <dbReference type="ChEBI" id="CHEBI:29035"/>
    </cofactor>
    <text evidence="6">Mg(2+). Can also accept Mn(2+).</text>
</comment>
<dbReference type="PANTHER" id="PTHR21060:SF15">
    <property type="entry name" value="ACETATE KINASE-RELATED"/>
    <property type="match status" value="1"/>
</dbReference>
<comment type="catalytic activity">
    <reaction evidence="6">
        <text>acetate + ATP = acetyl phosphate + ADP</text>
        <dbReference type="Rhea" id="RHEA:11352"/>
        <dbReference type="ChEBI" id="CHEBI:22191"/>
        <dbReference type="ChEBI" id="CHEBI:30089"/>
        <dbReference type="ChEBI" id="CHEBI:30616"/>
        <dbReference type="ChEBI" id="CHEBI:456216"/>
        <dbReference type="EC" id="2.7.2.1"/>
    </reaction>
</comment>
<keyword evidence="5 6" id="KW-0067">ATP-binding</keyword>
<evidence type="ECO:0000256" key="7">
    <source>
        <dbReference type="RuleBase" id="RU003835"/>
    </source>
</evidence>
<comment type="similarity">
    <text evidence="1 6 7">Belongs to the acetokinase family.</text>
</comment>
<evidence type="ECO:0000256" key="4">
    <source>
        <dbReference type="ARBA" id="ARBA00022777"/>
    </source>
</evidence>
<dbReference type="Pfam" id="PF00871">
    <property type="entry name" value="Acetate_kinase"/>
    <property type="match status" value="1"/>
</dbReference>
<evidence type="ECO:0000256" key="2">
    <source>
        <dbReference type="ARBA" id="ARBA00022679"/>
    </source>
</evidence>
<dbReference type="InterPro" id="IPR000890">
    <property type="entry name" value="Aliphatic_acid_kin_short-chain"/>
</dbReference>
<reference evidence="9" key="1">
    <citation type="submission" date="2015-12" db="EMBL/GenBank/DDBJ databases">
        <authorList>
            <person name="Lauer A."/>
            <person name="Humrighouse B."/>
            <person name="Loparev V."/>
            <person name="Shewmaker P.L."/>
            <person name="Whitney A.M."/>
            <person name="McLaughlin R.W."/>
        </authorList>
    </citation>
    <scope>NUCLEOTIDE SEQUENCE [LARGE SCALE GENOMIC DNA]</scope>
    <source>
        <strain evidence="9">LMG 26678</strain>
    </source>
</reference>
<organism evidence="8 9">
    <name type="scientific">Enterococcus rotai</name>
    <dbReference type="NCBI Taxonomy" id="118060"/>
    <lineage>
        <taxon>Bacteria</taxon>
        <taxon>Bacillati</taxon>
        <taxon>Bacillota</taxon>
        <taxon>Bacilli</taxon>
        <taxon>Lactobacillales</taxon>
        <taxon>Enterococcaceae</taxon>
        <taxon>Enterococcus</taxon>
    </lineage>
</organism>
<dbReference type="PROSITE" id="PS01076">
    <property type="entry name" value="ACETATE_KINASE_2"/>
    <property type="match status" value="1"/>
</dbReference>
<feature type="active site" description="Proton donor/acceptor" evidence="6">
    <location>
        <position position="147"/>
    </location>
</feature>